<feature type="domain" description="ABC transporter" evidence="6">
    <location>
        <begin position="5"/>
        <end position="230"/>
    </location>
</feature>
<dbReference type="Proteomes" id="UP000776276">
    <property type="component" value="Unassembled WGS sequence"/>
</dbReference>
<dbReference type="InterPro" id="IPR017871">
    <property type="entry name" value="ABC_transporter-like_CS"/>
</dbReference>
<keyword evidence="3" id="KW-0536">Nodulation</keyword>
<gene>
    <name evidence="7" type="ORF">KOF26_15795</name>
</gene>
<dbReference type="EMBL" id="JAHKRT010000009">
    <property type="protein sequence ID" value="MBU3079320.1"/>
    <property type="molecule type" value="Genomic_DNA"/>
</dbReference>
<evidence type="ECO:0000259" key="6">
    <source>
        <dbReference type="PROSITE" id="PS50893"/>
    </source>
</evidence>
<organism evidence="7 8">
    <name type="scientific">Sphingomonas quercus</name>
    <dbReference type="NCBI Taxonomy" id="2842451"/>
    <lineage>
        <taxon>Bacteria</taxon>
        <taxon>Pseudomonadati</taxon>
        <taxon>Pseudomonadota</taxon>
        <taxon>Alphaproteobacteria</taxon>
        <taxon>Sphingomonadales</taxon>
        <taxon>Sphingomonadaceae</taxon>
        <taxon>Sphingomonas</taxon>
    </lineage>
</organism>
<reference evidence="7 8" key="1">
    <citation type="submission" date="2021-06" db="EMBL/GenBank/DDBJ databases">
        <title>Sphingomonas sp. XMGL2, whole genome shotgun sequencing project.</title>
        <authorList>
            <person name="Zhao G."/>
            <person name="Shen L."/>
        </authorList>
    </citation>
    <scope>NUCLEOTIDE SEQUENCE [LARGE SCALE GENOMIC DNA]</scope>
    <source>
        <strain evidence="7 8">XMGL2</strain>
    </source>
</reference>
<sequence length="305" mass="31805">MNASLTVTHLARRHGAVQAAADIGFAVDAGEIVGLLGPNGAGKTTVIESIAGLIEPDEGVITICGIDARARPGAARQKLGVVLQSTGLQDKITPREAITLFARLHGTAADPAPLLARFGLDEKADAAFATLSGGQRQRLALALAFVGAPQLVLLDEPTTGLDPHIRREVHDHVRAMRDEGRAILVTTHDMAEAEQLCDRILILDRGRIVAEGTPAALIAEPSAAIRVWLQASAAPACGWPAALPHIHDLAGEGAELRFTTGDLNRALAGIIALLDGEGLAIAAMRAGRATLEDVLVQLTGRDPRG</sequence>
<dbReference type="InterPro" id="IPR003439">
    <property type="entry name" value="ABC_transporter-like_ATP-bd"/>
</dbReference>
<evidence type="ECO:0000256" key="1">
    <source>
        <dbReference type="ARBA" id="ARBA00005417"/>
    </source>
</evidence>
<dbReference type="SMART" id="SM00382">
    <property type="entry name" value="AAA"/>
    <property type="match status" value="1"/>
</dbReference>
<dbReference type="PROSITE" id="PS50893">
    <property type="entry name" value="ABC_TRANSPORTER_2"/>
    <property type="match status" value="1"/>
</dbReference>
<dbReference type="PROSITE" id="PS00211">
    <property type="entry name" value="ABC_TRANSPORTER_1"/>
    <property type="match status" value="1"/>
</dbReference>
<keyword evidence="2" id="KW-0813">Transport</keyword>
<keyword evidence="8" id="KW-1185">Reference proteome</keyword>
<accession>A0ABS6BLX8</accession>
<keyword evidence="5 7" id="KW-0067">ATP-binding</keyword>
<dbReference type="PANTHER" id="PTHR42711:SF5">
    <property type="entry name" value="ABC TRANSPORTER ATP-BINDING PROTEIN NATA"/>
    <property type="match status" value="1"/>
</dbReference>
<comment type="caution">
    <text evidence="7">The sequence shown here is derived from an EMBL/GenBank/DDBJ whole genome shotgun (WGS) entry which is preliminary data.</text>
</comment>
<evidence type="ECO:0000256" key="5">
    <source>
        <dbReference type="ARBA" id="ARBA00022840"/>
    </source>
</evidence>
<protein>
    <submittedName>
        <fullName evidence="7">ABC transporter ATP-binding protein</fullName>
    </submittedName>
</protein>
<dbReference type="CDD" id="cd03263">
    <property type="entry name" value="ABC_subfamily_A"/>
    <property type="match status" value="1"/>
</dbReference>
<evidence type="ECO:0000256" key="3">
    <source>
        <dbReference type="ARBA" id="ARBA00022458"/>
    </source>
</evidence>
<keyword evidence="4" id="KW-0547">Nucleotide-binding</keyword>
<dbReference type="Pfam" id="PF00005">
    <property type="entry name" value="ABC_tran"/>
    <property type="match status" value="1"/>
</dbReference>
<dbReference type="PANTHER" id="PTHR42711">
    <property type="entry name" value="ABC TRANSPORTER ATP-BINDING PROTEIN"/>
    <property type="match status" value="1"/>
</dbReference>
<name>A0ABS6BLX8_9SPHN</name>
<evidence type="ECO:0000256" key="2">
    <source>
        <dbReference type="ARBA" id="ARBA00022448"/>
    </source>
</evidence>
<proteinExistence type="inferred from homology"/>
<evidence type="ECO:0000313" key="7">
    <source>
        <dbReference type="EMBL" id="MBU3079320.1"/>
    </source>
</evidence>
<dbReference type="InterPro" id="IPR003593">
    <property type="entry name" value="AAA+_ATPase"/>
</dbReference>
<evidence type="ECO:0000313" key="8">
    <source>
        <dbReference type="Proteomes" id="UP000776276"/>
    </source>
</evidence>
<evidence type="ECO:0000256" key="4">
    <source>
        <dbReference type="ARBA" id="ARBA00022741"/>
    </source>
</evidence>
<comment type="similarity">
    <text evidence="1">Belongs to the ABC transporter superfamily.</text>
</comment>
<dbReference type="InterPro" id="IPR050763">
    <property type="entry name" value="ABC_transporter_ATP-binding"/>
</dbReference>
<dbReference type="RefSeq" id="WP_216327286.1">
    <property type="nucleotide sequence ID" value="NZ_JAHKRT010000009.1"/>
</dbReference>
<dbReference type="GO" id="GO:0005524">
    <property type="term" value="F:ATP binding"/>
    <property type="evidence" value="ECO:0007669"/>
    <property type="project" value="UniProtKB-KW"/>
</dbReference>